<comment type="caution">
    <text evidence="1">The sequence shown here is derived from an EMBL/GenBank/DDBJ whole genome shotgun (WGS) entry which is preliminary data.</text>
</comment>
<dbReference type="Proteomes" id="UP000315736">
    <property type="component" value="Unassembled WGS sequence"/>
</dbReference>
<dbReference type="EMBL" id="VJNB01000007">
    <property type="protein sequence ID" value="TSE19395.1"/>
    <property type="molecule type" value="Genomic_DNA"/>
</dbReference>
<dbReference type="AlphaFoldDB" id="A0A554W744"/>
<gene>
    <name evidence="1" type="ORF">Talka_01484</name>
</gene>
<sequence length="178" mass="18263">MGVILAGCSAALDWREAGLTAAVPALLPCKPERAERAVPLLGPQAAPVTLRMASCAADGVTWAVAEAALPAAASAEAALTAWQRASWATLGLAQAEGAAALPPGWAEVPCVGRGATLQRCLRGPGRAPDGRAVMAELHWSAREGWIVQAAAYAPPERAPTPLARETFFGALVWRGAVP</sequence>
<accession>A0A554W744</accession>
<proteinExistence type="predicted"/>
<organism evidence="1 2">
    <name type="scientific">Tepidimonas alkaliphilus</name>
    <dbReference type="NCBI Taxonomy" id="2588942"/>
    <lineage>
        <taxon>Bacteria</taxon>
        <taxon>Pseudomonadati</taxon>
        <taxon>Pseudomonadota</taxon>
        <taxon>Betaproteobacteria</taxon>
        <taxon>Burkholderiales</taxon>
        <taxon>Tepidimonas</taxon>
    </lineage>
</organism>
<name>A0A554W744_9BURK</name>
<protein>
    <submittedName>
        <fullName evidence="1">Uncharacterized protein</fullName>
    </submittedName>
</protein>
<evidence type="ECO:0000313" key="1">
    <source>
        <dbReference type="EMBL" id="TSE19395.1"/>
    </source>
</evidence>
<evidence type="ECO:0000313" key="2">
    <source>
        <dbReference type="Proteomes" id="UP000315736"/>
    </source>
</evidence>
<reference evidence="1 2" key="1">
    <citation type="submission" date="2019-07" db="EMBL/GenBank/DDBJ databases">
        <title>Tepidimonas alkaliphilus YIM 72238 draft genome.</title>
        <authorList>
            <person name="Da Costa M.S."/>
            <person name="Froufe H.J.C."/>
            <person name="Egas C."/>
            <person name="Albuquerque L."/>
        </authorList>
    </citation>
    <scope>NUCLEOTIDE SEQUENCE [LARGE SCALE GENOMIC DNA]</scope>
    <source>
        <strain evidence="1 2">YIM 72238</strain>
    </source>
</reference>
<keyword evidence="2" id="KW-1185">Reference proteome</keyword>